<evidence type="ECO:0000313" key="1">
    <source>
        <dbReference type="EMBL" id="CAI0440418.1"/>
    </source>
</evidence>
<evidence type="ECO:0000313" key="2">
    <source>
        <dbReference type="Proteomes" id="UP001154282"/>
    </source>
</evidence>
<sequence>VHIYRTRTRNLRFSQVPQYKSSAVAKETILEIELIPIGCKNLGTVRDWNIFLCCLPVFLCNRGIFPSFPLQFSSFSTGKFIPGQYIAKSQYIA</sequence>
<proteinExistence type="predicted"/>
<comment type="caution">
    <text evidence="1">The sequence shown here is derived from an EMBL/GenBank/DDBJ whole genome shotgun (WGS) entry which is preliminary data.</text>
</comment>
<name>A0AAV0M2B8_9ROSI</name>
<feature type="non-terminal residue" evidence="1">
    <location>
        <position position="1"/>
    </location>
</feature>
<keyword evidence="2" id="KW-1185">Reference proteome</keyword>
<protein>
    <submittedName>
        <fullName evidence="1">Uncharacterized protein</fullName>
    </submittedName>
</protein>
<dbReference type="AlphaFoldDB" id="A0AAV0M2B8"/>
<organism evidence="1 2">
    <name type="scientific">Linum tenue</name>
    <dbReference type="NCBI Taxonomy" id="586396"/>
    <lineage>
        <taxon>Eukaryota</taxon>
        <taxon>Viridiplantae</taxon>
        <taxon>Streptophyta</taxon>
        <taxon>Embryophyta</taxon>
        <taxon>Tracheophyta</taxon>
        <taxon>Spermatophyta</taxon>
        <taxon>Magnoliopsida</taxon>
        <taxon>eudicotyledons</taxon>
        <taxon>Gunneridae</taxon>
        <taxon>Pentapetalae</taxon>
        <taxon>rosids</taxon>
        <taxon>fabids</taxon>
        <taxon>Malpighiales</taxon>
        <taxon>Linaceae</taxon>
        <taxon>Linum</taxon>
    </lineage>
</organism>
<gene>
    <name evidence="1" type="ORF">LITE_LOCUS26511</name>
</gene>
<dbReference type="EMBL" id="CAMGYJ010000006">
    <property type="protein sequence ID" value="CAI0440418.1"/>
    <property type="molecule type" value="Genomic_DNA"/>
</dbReference>
<accession>A0AAV0M2B8</accession>
<feature type="non-terminal residue" evidence="1">
    <location>
        <position position="93"/>
    </location>
</feature>
<reference evidence="1" key="1">
    <citation type="submission" date="2022-08" db="EMBL/GenBank/DDBJ databases">
        <authorList>
            <person name="Gutierrez-Valencia J."/>
        </authorList>
    </citation>
    <scope>NUCLEOTIDE SEQUENCE</scope>
</reference>
<dbReference type="Proteomes" id="UP001154282">
    <property type="component" value="Unassembled WGS sequence"/>
</dbReference>